<dbReference type="OMA" id="ANCMHAL"/>
<keyword evidence="4" id="KW-0653">Protein transport</keyword>
<comment type="similarity">
    <text evidence="2">Belongs to the adaptor complexes large subunit family.</text>
</comment>
<evidence type="ECO:0000256" key="2">
    <source>
        <dbReference type="ARBA" id="ARBA00006613"/>
    </source>
</evidence>
<organism evidence="9 10">
    <name type="scientific">Thalassiosira oceanica</name>
    <name type="common">Marine diatom</name>
    <dbReference type="NCBI Taxonomy" id="159749"/>
    <lineage>
        <taxon>Eukaryota</taxon>
        <taxon>Sar</taxon>
        <taxon>Stramenopiles</taxon>
        <taxon>Ochrophyta</taxon>
        <taxon>Bacillariophyta</taxon>
        <taxon>Coscinodiscophyceae</taxon>
        <taxon>Thalassiosirophycidae</taxon>
        <taxon>Thalassiosirales</taxon>
        <taxon>Thalassiosiraceae</taxon>
        <taxon>Thalassiosira</taxon>
    </lineage>
</organism>
<dbReference type="eggNOG" id="KOG1061">
    <property type="taxonomic scope" value="Eukaryota"/>
</dbReference>
<dbReference type="InterPro" id="IPR015151">
    <property type="entry name" value="B-adaptin_app_sub_C"/>
</dbReference>
<protein>
    <recommendedName>
        <fullName evidence="11">Beta-adaptin appendage C-terminal subdomain domain-containing protein</fullName>
    </recommendedName>
</protein>
<evidence type="ECO:0000259" key="8">
    <source>
        <dbReference type="Pfam" id="PF09066"/>
    </source>
</evidence>
<dbReference type="InterPro" id="IPR002553">
    <property type="entry name" value="Clathrin/coatomer_adapt-like_N"/>
</dbReference>
<feature type="domain" description="Beta-adaptin appendage C-terminal subdomain" evidence="8">
    <location>
        <begin position="791"/>
        <end position="884"/>
    </location>
</feature>
<dbReference type="GO" id="GO:0006886">
    <property type="term" value="P:intracellular protein transport"/>
    <property type="evidence" value="ECO:0007669"/>
    <property type="project" value="InterPro"/>
</dbReference>
<dbReference type="Proteomes" id="UP000266841">
    <property type="component" value="Unassembled WGS sequence"/>
</dbReference>
<evidence type="ECO:0000313" key="9">
    <source>
        <dbReference type="EMBL" id="EJK65986.1"/>
    </source>
</evidence>
<dbReference type="Gene3D" id="3.30.310.10">
    <property type="entry name" value="TATA-Binding Protein"/>
    <property type="match status" value="1"/>
</dbReference>
<dbReference type="Pfam" id="PF01602">
    <property type="entry name" value="Adaptin_N"/>
    <property type="match status" value="1"/>
</dbReference>
<dbReference type="SUPFAM" id="SSF48371">
    <property type="entry name" value="ARM repeat"/>
    <property type="match status" value="1"/>
</dbReference>
<comment type="subcellular location">
    <subcellularLocation>
        <location evidence="1">Endomembrane system</location>
    </subcellularLocation>
</comment>
<name>K0SY98_THAOC</name>
<dbReference type="InterPro" id="IPR026739">
    <property type="entry name" value="AP_beta"/>
</dbReference>
<evidence type="ECO:0000256" key="5">
    <source>
        <dbReference type="ARBA" id="ARBA00023136"/>
    </source>
</evidence>
<dbReference type="PANTHER" id="PTHR11134">
    <property type="entry name" value="ADAPTOR COMPLEX SUBUNIT BETA FAMILY MEMBER"/>
    <property type="match status" value="1"/>
</dbReference>
<evidence type="ECO:0000313" key="10">
    <source>
        <dbReference type="Proteomes" id="UP000266841"/>
    </source>
</evidence>
<reference evidence="9 10" key="1">
    <citation type="journal article" date="2012" name="Genome Biol.">
        <title>Genome and low-iron response of an oceanic diatom adapted to chronic iron limitation.</title>
        <authorList>
            <person name="Lommer M."/>
            <person name="Specht M."/>
            <person name="Roy A.S."/>
            <person name="Kraemer L."/>
            <person name="Andreson R."/>
            <person name="Gutowska M.A."/>
            <person name="Wolf J."/>
            <person name="Bergner S.V."/>
            <person name="Schilhabel M.B."/>
            <person name="Klostermeier U.C."/>
            <person name="Beiko R.G."/>
            <person name="Rosenstiel P."/>
            <person name="Hippler M."/>
            <person name="Laroche J."/>
        </authorList>
    </citation>
    <scope>NUCLEOTIDE SEQUENCE [LARGE SCALE GENOMIC DNA]</scope>
    <source>
        <strain evidence="9 10">CCMP1005</strain>
    </source>
</reference>
<dbReference type="GO" id="GO:0030131">
    <property type="term" value="C:clathrin adaptor complex"/>
    <property type="evidence" value="ECO:0007669"/>
    <property type="project" value="InterPro"/>
</dbReference>
<dbReference type="EMBL" id="AGNL01015340">
    <property type="protein sequence ID" value="EJK65986.1"/>
    <property type="molecule type" value="Genomic_DNA"/>
</dbReference>
<evidence type="ECO:0000256" key="4">
    <source>
        <dbReference type="ARBA" id="ARBA00022927"/>
    </source>
</evidence>
<dbReference type="AlphaFoldDB" id="K0SY98"/>
<evidence type="ECO:0000256" key="3">
    <source>
        <dbReference type="ARBA" id="ARBA00022448"/>
    </source>
</evidence>
<dbReference type="Pfam" id="PF09066">
    <property type="entry name" value="B2-adapt-app_C"/>
    <property type="match status" value="1"/>
</dbReference>
<dbReference type="GO" id="GO:0016192">
    <property type="term" value="P:vesicle-mediated transport"/>
    <property type="evidence" value="ECO:0007669"/>
    <property type="project" value="InterPro"/>
</dbReference>
<keyword evidence="3" id="KW-0813">Transport</keyword>
<keyword evidence="5" id="KW-0472">Membrane</keyword>
<feature type="region of interest" description="Disordered" evidence="6">
    <location>
        <begin position="66"/>
        <end position="98"/>
    </location>
</feature>
<dbReference type="Gene3D" id="1.25.10.10">
    <property type="entry name" value="Leucine-rich Repeat Variant"/>
    <property type="match status" value="1"/>
</dbReference>
<dbReference type="InterPro" id="IPR011989">
    <property type="entry name" value="ARM-like"/>
</dbReference>
<evidence type="ECO:0000259" key="7">
    <source>
        <dbReference type="Pfam" id="PF01602"/>
    </source>
</evidence>
<sequence>MMDLTMDMGHRAALLAVQAAACSASGPPGNIESSRWQFQQVHSKFPASFFGPHTLGSRSARMLGSAYLQGGPGGMPPPGQPGTSGQQNGAGGKDDSYFTESRKGEVNELRTLLRTFGTEKDRQRKRDIMKKVIAYMTLGIDVSRLFTEMMLAIETRDLVIKKMVYLFLCNYAETHPDLAQMCTNTLVKDSGNEDPMVRGLALRALCSLRLPQMIEYTSEPLRRSLQDGHAYVRKTGVMGILKMYHLNREEFDRKAFTDILYDMLRDPDSSVVSNCILVLNEIMEEEGGMALNRAVMLHLLNRIHEFSEFGILSVLDLIPRYIPANDEEGFQIMNLLDPVLRTANSSAVCATIRAFLSIAESIGKRPGDDRDPDSPTVDDLKKQVCIRIRAPLVTLMSSGSSELTYVLLKYVDQLIDLCPGIFDEEYRMFYVRFSDASHIKHSKVRLLAKLANPQTAPDIVAEMGELVADGDETMGRLAVRSMGAIALHDTGGQGCVESIARRLVEMLDLQVPHVSSEAATALAGLARRHPDTIAVMSAPLPRALRYITEPQGKASVIFLLGEYGESIQEAPYSLEKVIDNYDNIVDDGVKTALLAATVKLFFHRPPECQHMLGRLFKKATEDVSSQDLHDRALFYYRLLRSSPDPDIVKSIISKSMTMSTRQFAEEDDSELKAALMDEFNTLCTVYRCKPENFIEDANIVPFVRMPKEHPLPSDAPLAPVPDPGVNAVTDQLGGASITEQQGQAAPPPPAPAVTSGEVDLLGFGFDEPATPAPVSSAGSLQSLSLKASVTLSGDAYQSLWGSVPDGEAIVTPALPMRTAPSATDAVEASLKTFNVFTMASGELPTEFKFFLYGQEEDAFGGGFFLIQAIMLKAPASLSLTIKVSGGDPDPTKRKEKTDQLIELIKSSLGQYI</sequence>
<evidence type="ECO:0000256" key="6">
    <source>
        <dbReference type="SAM" id="MobiDB-lite"/>
    </source>
</evidence>
<dbReference type="OrthoDB" id="10254310at2759"/>
<feature type="domain" description="Clathrin/coatomer adaptor adaptin-like N-terminal" evidence="7">
    <location>
        <begin position="104"/>
        <end position="642"/>
    </location>
</feature>
<comment type="caution">
    <text evidence="9">The sequence shown here is derived from an EMBL/GenBank/DDBJ whole genome shotgun (WGS) entry which is preliminary data.</text>
</comment>
<dbReference type="GO" id="GO:0012505">
    <property type="term" value="C:endomembrane system"/>
    <property type="evidence" value="ECO:0007669"/>
    <property type="project" value="UniProtKB-SubCell"/>
</dbReference>
<evidence type="ECO:0000256" key="1">
    <source>
        <dbReference type="ARBA" id="ARBA00004308"/>
    </source>
</evidence>
<evidence type="ECO:0008006" key="11">
    <source>
        <dbReference type="Google" id="ProtNLM"/>
    </source>
</evidence>
<gene>
    <name evidence="9" type="ORF">THAOC_13112</name>
</gene>
<keyword evidence="10" id="KW-1185">Reference proteome</keyword>
<dbReference type="InterPro" id="IPR016024">
    <property type="entry name" value="ARM-type_fold"/>
</dbReference>
<accession>K0SY98</accession>
<dbReference type="InterPro" id="IPR012295">
    <property type="entry name" value="TBP_dom_sf"/>
</dbReference>
<proteinExistence type="inferred from homology"/>